<protein>
    <submittedName>
        <fullName evidence="4">UL18</fullName>
    </submittedName>
</protein>
<name>Q5Y958_9ALPH</name>
<reference evidence="4" key="2">
    <citation type="submission" date="2004-06" db="EMBL/GenBank/DDBJ databases">
        <authorList>
            <person name="Herbst L.H."/>
            <person name="Ene A.R."/>
            <person name="Su M."/>
            <person name="DeSalle R."/>
            <person name="Lenz J."/>
        </authorList>
    </citation>
    <scope>NUCLEOTIDE SEQUENCE</scope>
    <source>
        <strain evidence="4">FL var A</strain>
    </source>
</reference>
<organism evidence="4">
    <name type="scientific">Fibropapilloma-associated turtle herpesvirus</name>
    <dbReference type="NCBI Taxonomy" id="256817"/>
    <lineage>
        <taxon>Viruses</taxon>
        <taxon>Duplodnaviria</taxon>
        <taxon>Heunggongvirae</taxon>
        <taxon>Peploviricota</taxon>
        <taxon>Herviviricetes</taxon>
        <taxon>Herpesvirales</taxon>
        <taxon>Orthoherpesviridae</taxon>
        <taxon>Alphaherpesvirinae</taxon>
        <taxon>Scutavirus</taxon>
        <taxon>Scutavirus chelonidalpha5</taxon>
    </lineage>
</organism>
<evidence type="ECO:0000256" key="3">
    <source>
        <dbReference type="ARBA" id="ARBA00022844"/>
    </source>
</evidence>
<sequence length="330" mass="37116">MTLTVNQASYCYLHYGDDITNEDYAKLRDCEGMVVFLPTFQPHGRLSDVSLGSYRRGGNVPDALTLLAEFHRRLPAVIFAVEPRRVILSVLEMSTSAALCKIRNTGPFEWVNGDRLALVPPLLGPDHQRVTLPSLDLVLIFPLVVPEPLARELMCKVAAGTLYEYSRRQELPTPPKPDSLNHVTYRGRRVNISAFHTTEDVLEGFLKNLMTVLMFGVHEGLYLLLSFMPQVLSRENRDVFTNTLLQLQNPSRLALGTVRPPFQNPEELDGGPAGVAQPYRDNAYEMLRNYLALTSEIRDLLNLDCFARVVDFNSGTNVVREGELARCARK</sequence>
<evidence type="ECO:0000256" key="2">
    <source>
        <dbReference type="ARBA" id="ARBA00022562"/>
    </source>
</evidence>
<keyword evidence="3" id="KW-0946">Virion</keyword>
<keyword evidence="2" id="KW-1048">Host nucleus</keyword>
<gene>
    <name evidence="4" type="primary">UL18</name>
</gene>
<keyword evidence="1" id="KW-0167">Capsid protein</keyword>
<evidence type="ECO:0000256" key="1">
    <source>
        <dbReference type="ARBA" id="ARBA00022561"/>
    </source>
</evidence>
<dbReference type="Pfam" id="PF01802">
    <property type="entry name" value="Herpes_V23"/>
    <property type="match status" value="1"/>
</dbReference>
<accession>Q5Y958</accession>
<dbReference type="GO" id="GO:0019028">
    <property type="term" value="C:viral capsid"/>
    <property type="evidence" value="ECO:0007669"/>
    <property type="project" value="UniProtKB-KW"/>
</dbReference>
<evidence type="ECO:0000313" key="4">
    <source>
        <dbReference type="EMBL" id="AAU84522.1"/>
    </source>
</evidence>
<proteinExistence type="inferred from homology"/>
<dbReference type="EMBL" id="AY644454">
    <property type="protein sequence ID" value="AAU84522.1"/>
    <property type="molecule type" value="Genomic_DNA"/>
</dbReference>
<dbReference type="HAMAP" id="MF_04019">
    <property type="entry name" value="HSV_TRX2"/>
    <property type="match status" value="1"/>
</dbReference>
<dbReference type="InterPro" id="IPR002690">
    <property type="entry name" value="Herpes_capsid_2"/>
</dbReference>
<reference evidence="4" key="1">
    <citation type="journal article" date="2004" name="Curr. Biol.">
        <title>Tumor outbreaks in marine turtles are not due to recent herpesvirus mutations.</title>
        <authorList>
            <person name="Herbst L."/>
            <person name="Ene A."/>
            <person name="Su M."/>
            <person name="Desalle R."/>
            <person name="Lenz J."/>
        </authorList>
    </citation>
    <scope>NUCLEOTIDE SEQUENCE</scope>
    <source>
        <strain evidence="4">FL var A</strain>
    </source>
</reference>
<dbReference type="GO" id="GO:0005198">
    <property type="term" value="F:structural molecule activity"/>
    <property type="evidence" value="ECO:0007669"/>
    <property type="project" value="InterPro"/>
</dbReference>